<dbReference type="AlphaFoldDB" id="A0A316TQ17"/>
<evidence type="ECO:0000256" key="2">
    <source>
        <dbReference type="ARBA" id="ARBA00022825"/>
    </source>
</evidence>
<dbReference type="PANTHER" id="PTHR42776">
    <property type="entry name" value="SERINE PEPTIDASE S9 FAMILY MEMBER"/>
    <property type="match status" value="1"/>
</dbReference>
<accession>A0A316TQ17</accession>
<dbReference type="InterPro" id="IPR002469">
    <property type="entry name" value="Peptidase_S9B_N"/>
</dbReference>
<feature type="chain" id="PRO_5016323204" evidence="3">
    <location>
        <begin position="22"/>
        <end position="676"/>
    </location>
</feature>
<dbReference type="Gene3D" id="3.40.50.1820">
    <property type="entry name" value="alpha/beta hydrolase"/>
    <property type="match status" value="1"/>
</dbReference>
<dbReference type="InterPro" id="IPR011042">
    <property type="entry name" value="6-blade_b-propeller_TolB-like"/>
</dbReference>
<dbReference type="RefSeq" id="WP_109647790.1">
    <property type="nucleotide sequence ID" value="NZ_QGGB01000009.1"/>
</dbReference>
<dbReference type="SUPFAM" id="SSF53474">
    <property type="entry name" value="alpha/beta-Hydrolases"/>
    <property type="match status" value="1"/>
</dbReference>
<feature type="domain" description="Dipeptidylpeptidase IV N-terminal" evidence="5">
    <location>
        <begin position="191"/>
        <end position="279"/>
    </location>
</feature>
<evidence type="ECO:0000259" key="5">
    <source>
        <dbReference type="Pfam" id="PF00930"/>
    </source>
</evidence>
<keyword evidence="3" id="KW-0732">Signal</keyword>
<protein>
    <submittedName>
        <fullName evidence="6">Peptidase S9 family protein</fullName>
    </submittedName>
</protein>
<dbReference type="PANTHER" id="PTHR42776:SF27">
    <property type="entry name" value="DIPEPTIDYL PEPTIDASE FAMILY MEMBER 6"/>
    <property type="match status" value="1"/>
</dbReference>
<dbReference type="Pfam" id="PF00326">
    <property type="entry name" value="Peptidase_S9"/>
    <property type="match status" value="1"/>
</dbReference>
<dbReference type="EMBL" id="QGGB01000009">
    <property type="protein sequence ID" value="PWN05761.1"/>
    <property type="molecule type" value="Genomic_DNA"/>
</dbReference>
<dbReference type="InterPro" id="IPR029058">
    <property type="entry name" value="AB_hydrolase_fold"/>
</dbReference>
<keyword evidence="2" id="KW-0720">Serine protease</keyword>
<keyword evidence="1" id="KW-0378">Hydrolase</keyword>
<dbReference type="GO" id="GO:0006508">
    <property type="term" value="P:proteolysis"/>
    <property type="evidence" value="ECO:0007669"/>
    <property type="project" value="InterPro"/>
</dbReference>
<sequence>MIRYATPLLILLLFLPAAADAQEQPFSRMDVFDLQWVQDPQVSPDGEHIVYVRRGMDIMKDRRTSSLWIISRVGTQHRKLTTRSESESGAVWSPDGSKIAFISGDDTHDSEIFIHWVDSGVTTRISQLDRSPSGLSWSPDGSKIAFSKHVPEPNPVLVTPPDKPEGAEWAEAPRVTTRLNYEQDGTGYLEPGYSHLFVISVDGGHVRRVTSGDYHHSGRPVWTPDSGSLIFSANRDEDWEYNFRDSDIYSVALESGDITRLTDQFGPSHSPAVSPDGTTIAWLGYEDRVQTYQVTELYLMNSDGTDLRKLETGLDRSLSNIVWGADGEGIYFQYDDLGNTKIGYTDLSGSTEVVAENVGGTAVGRPYGGGSFSVSANGVIAMNQTTPYYPAELAVTRRGSREADKITDLNGELFSNRTLGNVEEVWYTSSVDGIDLHGWIVTPPDYDPGQTYPLLVEIHGGPISNYGDRFSPEVQLYASAGYVVFYPNMRGSTGYGEEFGNLLYHDYPGDDYHDIMDGVDLLIERGIADENRLFVTGGSAGGIMTAWIIGKNNRFRAAAVVKPVMNWISKTLAADNYYAYADYRYPGQPWENFETYWSFSPISLVGNVETPTLVMVGTDDLRTPTFEAKQLYSALKLRRVETAYVEVPGAPHFIANRPSQLITKVDHVLAWFEKYN</sequence>
<dbReference type="Proteomes" id="UP000245533">
    <property type="component" value="Unassembled WGS sequence"/>
</dbReference>
<reference evidence="6 7" key="1">
    <citation type="submission" date="2018-05" db="EMBL/GenBank/DDBJ databases">
        <title>Rhodohalobacter halophilus gen. nov., sp. nov., a moderately halophilic member of the family Balneolaceae.</title>
        <authorList>
            <person name="Liu Z.-W."/>
        </authorList>
    </citation>
    <scope>NUCLEOTIDE SEQUENCE [LARGE SCALE GENOMIC DNA]</scope>
    <source>
        <strain evidence="6 7">8A47</strain>
    </source>
</reference>
<dbReference type="InterPro" id="IPR011659">
    <property type="entry name" value="WD40"/>
</dbReference>
<dbReference type="InterPro" id="IPR001375">
    <property type="entry name" value="Peptidase_S9_cat"/>
</dbReference>
<proteinExistence type="predicted"/>
<name>A0A316TQ17_9BACT</name>
<evidence type="ECO:0000256" key="3">
    <source>
        <dbReference type="SAM" id="SignalP"/>
    </source>
</evidence>
<feature type="signal peptide" evidence="3">
    <location>
        <begin position="1"/>
        <end position="21"/>
    </location>
</feature>
<keyword evidence="7" id="KW-1185">Reference proteome</keyword>
<feature type="domain" description="Peptidase S9 prolyl oligopeptidase catalytic" evidence="4">
    <location>
        <begin position="470"/>
        <end position="675"/>
    </location>
</feature>
<dbReference type="Pfam" id="PF00930">
    <property type="entry name" value="DPPIV_N"/>
    <property type="match status" value="1"/>
</dbReference>
<comment type="caution">
    <text evidence="6">The sequence shown here is derived from an EMBL/GenBank/DDBJ whole genome shotgun (WGS) entry which is preliminary data.</text>
</comment>
<evidence type="ECO:0000313" key="7">
    <source>
        <dbReference type="Proteomes" id="UP000245533"/>
    </source>
</evidence>
<evidence type="ECO:0000259" key="4">
    <source>
        <dbReference type="Pfam" id="PF00326"/>
    </source>
</evidence>
<evidence type="ECO:0000313" key="6">
    <source>
        <dbReference type="EMBL" id="PWN05761.1"/>
    </source>
</evidence>
<dbReference type="Gene3D" id="2.120.10.30">
    <property type="entry name" value="TolB, C-terminal domain"/>
    <property type="match status" value="2"/>
</dbReference>
<gene>
    <name evidence="6" type="ORF">DDZ15_13945</name>
</gene>
<organism evidence="6 7">
    <name type="scientific">Rhodohalobacter mucosus</name>
    <dbReference type="NCBI Taxonomy" id="2079485"/>
    <lineage>
        <taxon>Bacteria</taxon>
        <taxon>Pseudomonadati</taxon>
        <taxon>Balneolota</taxon>
        <taxon>Balneolia</taxon>
        <taxon>Balneolales</taxon>
        <taxon>Balneolaceae</taxon>
        <taxon>Rhodohalobacter</taxon>
    </lineage>
</organism>
<dbReference type="OrthoDB" id="9812921at2"/>
<dbReference type="Pfam" id="PF07676">
    <property type="entry name" value="PD40"/>
    <property type="match status" value="2"/>
</dbReference>
<dbReference type="GO" id="GO:0004252">
    <property type="term" value="F:serine-type endopeptidase activity"/>
    <property type="evidence" value="ECO:0007669"/>
    <property type="project" value="TreeGrafter"/>
</dbReference>
<evidence type="ECO:0000256" key="1">
    <source>
        <dbReference type="ARBA" id="ARBA00022801"/>
    </source>
</evidence>
<dbReference type="SUPFAM" id="SSF82171">
    <property type="entry name" value="DPP6 N-terminal domain-like"/>
    <property type="match status" value="1"/>
</dbReference>
<keyword evidence="2" id="KW-0645">Protease</keyword>